<organism evidence="5 6">
    <name type="scientific">Paramuricea clavata</name>
    <name type="common">Red gorgonian</name>
    <name type="synonym">Violescent sea-whip</name>
    <dbReference type="NCBI Taxonomy" id="317549"/>
    <lineage>
        <taxon>Eukaryota</taxon>
        <taxon>Metazoa</taxon>
        <taxon>Cnidaria</taxon>
        <taxon>Anthozoa</taxon>
        <taxon>Octocorallia</taxon>
        <taxon>Malacalcyonacea</taxon>
        <taxon>Plexauridae</taxon>
        <taxon>Paramuricea</taxon>
    </lineage>
</organism>
<dbReference type="PANTHER" id="PTHR31751">
    <property type="entry name" value="SI:CH211-108C17.2-RELATED-RELATED"/>
    <property type="match status" value="1"/>
</dbReference>
<gene>
    <name evidence="5" type="ORF">PACLA_8A074702</name>
</gene>
<dbReference type="Pfam" id="PF05485">
    <property type="entry name" value="THAP"/>
    <property type="match status" value="1"/>
</dbReference>
<dbReference type="AlphaFoldDB" id="A0A6S7KBL4"/>
<evidence type="ECO:0000256" key="3">
    <source>
        <dbReference type="ARBA" id="ARBA00022833"/>
    </source>
</evidence>
<keyword evidence="6" id="KW-1185">Reference proteome</keyword>
<protein>
    <submittedName>
        <fullName evidence="5">THAP domain-containing 2</fullName>
    </submittedName>
</protein>
<comment type="caution">
    <text evidence="5">The sequence shown here is derived from an EMBL/GenBank/DDBJ whole genome shotgun (WGS) entry which is preliminary data.</text>
</comment>
<name>A0A6S7KBL4_PARCT</name>
<proteinExistence type="predicted"/>
<dbReference type="OrthoDB" id="7312725at2759"/>
<keyword evidence="2" id="KW-0863">Zinc-finger</keyword>
<dbReference type="SMART" id="SM00980">
    <property type="entry name" value="THAP"/>
    <property type="match status" value="1"/>
</dbReference>
<reference evidence="5" key="1">
    <citation type="submission" date="2020-04" db="EMBL/GenBank/DDBJ databases">
        <authorList>
            <person name="Alioto T."/>
            <person name="Alioto T."/>
            <person name="Gomez Garrido J."/>
        </authorList>
    </citation>
    <scope>NUCLEOTIDE SEQUENCE</scope>
    <source>
        <strain evidence="5">A484AB</strain>
    </source>
</reference>
<dbReference type="Gene3D" id="6.20.210.20">
    <property type="entry name" value="THAP domain"/>
    <property type="match status" value="1"/>
</dbReference>
<dbReference type="PANTHER" id="PTHR31751:SF42">
    <property type="entry name" value="PROTEIN CBG10204"/>
    <property type="match status" value="1"/>
</dbReference>
<sequence>MAAIDKREGPCGTKSKKQLGKYCVAGGPGNISCKNNSTVQGISMHGFPKTEGTLRNLWIKFVQRHRPNWQPSPYSTLCSAHFEVHFYLQRPDITVNQLDTDNSFQTKKMLDRKIAYPTIDTVQPEREVHNISDREHRKILLHRRFVDQPENTNQAVQFLPEGLYTMEEEAEENDYGNDEELNRATQNTISVPPNVKCQDEPKFIVFYSTLLSLFSLFCFRCKKDKPTVKMLRNGTMVTVTQYCDACQAKSFTWRSQPFVFGRYPVGNILLSFAVLMAGASISKVLLVFKHMGLAAYTPRSFFYHQSRFLIPTILMYWESYRDSLIDSLKNVGETVWCSDGRFDSMGHSAKYIHHVLHNHP</sequence>
<dbReference type="GO" id="GO:0003677">
    <property type="term" value="F:DNA binding"/>
    <property type="evidence" value="ECO:0007669"/>
    <property type="project" value="UniProtKB-UniRule"/>
</dbReference>
<evidence type="ECO:0000313" key="6">
    <source>
        <dbReference type="Proteomes" id="UP001152795"/>
    </source>
</evidence>
<dbReference type="GO" id="GO:0008270">
    <property type="term" value="F:zinc ion binding"/>
    <property type="evidence" value="ECO:0007669"/>
    <property type="project" value="UniProtKB-KW"/>
</dbReference>
<evidence type="ECO:0000256" key="1">
    <source>
        <dbReference type="ARBA" id="ARBA00022723"/>
    </source>
</evidence>
<evidence type="ECO:0000256" key="4">
    <source>
        <dbReference type="ARBA" id="ARBA00023125"/>
    </source>
</evidence>
<keyword evidence="3" id="KW-0862">Zinc</keyword>
<evidence type="ECO:0000313" key="5">
    <source>
        <dbReference type="EMBL" id="CAB4039340.1"/>
    </source>
</evidence>
<keyword evidence="1" id="KW-0479">Metal-binding</keyword>
<dbReference type="Proteomes" id="UP001152795">
    <property type="component" value="Unassembled WGS sequence"/>
</dbReference>
<dbReference type="InterPro" id="IPR038441">
    <property type="entry name" value="THAP_Znf_sf"/>
</dbReference>
<accession>A0A6S7KBL4</accession>
<evidence type="ECO:0000256" key="2">
    <source>
        <dbReference type="ARBA" id="ARBA00022771"/>
    </source>
</evidence>
<keyword evidence="4" id="KW-0238">DNA-binding</keyword>
<dbReference type="SUPFAM" id="SSF57716">
    <property type="entry name" value="Glucocorticoid receptor-like (DNA-binding domain)"/>
    <property type="match status" value="1"/>
</dbReference>
<dbReference type="PROSITE" id="PS50950">
    <property type="entry name" value="ZF_THAP"/>
    <property type="match status" value="1"/>
</dbReference>
<dbReference type="EMBL" id="CACRXK020025250">
    <property type="protein sequence ID" value="CAB4039340.1"/>
    <property type="molecule type" value="Genomic_DNA"/>
</dbReference>
<dbReference type="InterPro" id="IPR006612">
    <property type="entry name" value="THAP_Znf"/>
</dbReference>